<organism evidence="1 2">
    <name type="scientific">Paralvinella palmiformis</name>
    <dbReference type="NCBI Taxonomy" id="53620"/>
    <lineage>
        <taxon>Eukaryota</taxon>
        <taxon>Metazoa</taxon>
        <taxon>Spiralia</taxon>
        <taxon>Lophotrochozoa</taxon>
        <taxon>Annelida</taxon>
        <taxon>Polychaeta</taxon>
        <taxon>Sedentaria</taxon>
        <taxon>Canalipalpata</taxon>
        <taxon>Terebellida</taxon>
        <taxon>Terebelliformia</taxon>
        <taxon>Alvinellidae</taxon>
        <taxon>Paralvinella</taxon>
    </lineage>
</organism>
<gene>
    <name evidence="1" type="ORF">LSH36_72g07001</name>
</gene>
<comment type="caution">
    <text evidence="1">The sequence shown here is derived from an EMBL/GenBank/DDBJ whole genome shotgun (WGS) entry which is preliminary data.</text>
</comment>
<sequence>MFKKTNAVILSYVPLTYPQMHPLRLAGNPVNITFRTTKVQKITATNITNITITNITKNNNYLHNKRNNY</sequence>
<dbReference type="Proteomes" id="UP001208570">
    <property type="component" value="Unassembled WGS sequence"/>
</dbReference>
<dbReference type="AlphaFoldDB" id="A0AAD9ND72"/>
<proteinExistence type="predicted"/>
<evidence type="ECO:0000313" key="1">
    <source>
        <dbReference type="EMBL" id="KAK2163931.1"/>
    </source>
</evidence>
<reference evidence="1" key="1">
    <citation type="journal article" date="2023" name="Mol. Biol. Evol.">
        <title>Third-Generation Sequencing Reveals the Adaptive Role of the Epigenome in Three Deep-Sea Polychaetes.</title>
        <authorList>
            <person name="Perez M."/>
            <person name="Aroh O."/>
            <person name="Sun Y."/>
            <person name="Lan Y."/>
            <person name="Juniper S.K."/>
            <person name="Young C.R."/>
            <person name="Angers B."/>
            <person name="Qian P.Y."/>
        </authorList>
    </citation>
    <scope>NUCLEOTIDE SEQUENCE</scope>
    <source>
        <strain evidence="1">P08H-3</strain>
    </source>
</reference>
<evidence type="ECO:0000313" key="2">
    <source>
        <dbReference type="Proteomes" id="UP001208570"/>
    </source>
</evidence>
<accession>A0AAD9ND72</accession>
<name>A0AAD9ND72_9ANNE</name>
<protein>
    <submittedName>
        <fullName evidence="1">Uncharacterized protein</fullName>
    </submittedName>
</protein>
<keyword evidence="2" id="KW-1185">Reference proteome</keyword>
<dbReference type="EMBL" id="JAODUP010000072">
    <property type="protein sequence ID" value="KAK2163931.1"/>
    <property type="molecule type" value="Genomic_DNA"/>
</dbReference>